<protein>
    <submittedName>
        <fullName evidence="1">Uncharacterized protein</fullName>
    </submittedName>
</protein>
<gene>
    <name evidence="1" type="ORF">BAL341_3433</name>
</gene>
<reference evidence="1" key="1">
    <citation type="submission" date="2019-04" db="EMBL/GenBank/DDBJ databases">
        <authorList>
            <person name="Brambilla D."/>
        </authorList>
    </citation>
    <scope>NUCLEOTIDE SEQUENCE</scope>
    <source>
        <strain evidence="1">BAL1</strain>
    </source>
</reference>
<sequence>MQPDKCAVSAQSPVCQTQLRISVSGDNAQQLCIRVGLQQQCKQHLPTAPSQFVFGVNTSQSLPVVLSDSQQQALLSLQFLVFQFVEQPKRPRRGYLWNSI</sequence>
<dbReference type="EMBL" id="CAAJGR010000033">
    <property type="protein sequence ID" value="VHO06412.1"/>
    <property type="molecule type" value="Genomic_DNA"/>
</dbReference>
<dbReference type="InterPro" id="IPR021559">
    <property type="entry name" value="DUF3019"/>
</dbReference>
<proteinExistence type="predicted"/>
<accession>A0A486XV81</accession>
<dbReference type="AlphaFoldDB" id="A0A486XV81"/>
<dbReference type="Pfam" id="PF11456">
    <property type="entry name" value="DUF3019"/>
    <property type="match status" value="1"/>
</dbReference>
<organism evidence="1">
    <name type="scientific">Rheinheimera sp. BAL341</name>
    <dbReference type="NCBI Taxonomy" id="1708203"/>
    <lineage>
        <taxon>Bacteria</taxon>
        <taxon>Pseudomonadati</taxon>
        <taxon>Pseudomonadota</taxon>
        <taxon>Gammaproteobacteria</taxon>
        <taxon>Chromatiales</taxon>
        <taxon>Chromatiaceae</taxon>
        <taxon>Rheinheimera</taxon>
    </lineage>
</organism>
<name>A0A486XV81_9GAMM</name>
<evidence type="ECO:0000313" key="1">
    <source>
        <dbReference type="EMBL" id="VHO06412.1"/>
    </source>
</evidence>